<keyword evidence="10 23" id="KW-0436">Ligase</keyword>
<dbReference type="Proteomes" id="UP000262917">
    <property type="component" value="Unassembled WGS sequence"/>
</dbReference>
<comment type="cofactor">
    <cofactor evidence="1">
        <name>Mg(2+)</name>
        <dbReference type="ChEBI" id="CHEBI:18420"/>
    </cofactor>
</comment>
<dbReference type="Gene3D" id="3.40.1190.10">
    <property type="entry name" value="Mur-like, catalytic domain"/>
    <property type="match status" value="1"/>
</dbReference>
<evidence type="ECO:0000256" key="3">
    <source>
        <dbReference type="ARBA" id="ARBA00004799"/>
    </source>
</evidence>
<keyword evidence="15" id="KW-0289">Folate biosynthesis</keyword>
<proteinExistence type="inferred from homology"/>
<comment type="subunit">
    <text evidence="6">Monomer.</text>
</comment>
<evidence type="ECO:0000256" key="17">
    <source>
        <dbReference type="ARBA" id="ARBA00030592"/>
    </source>
</evidence>
<organism evidence="26 27">
    <name type="scientific">Cognatiluteimonas weifangensis</name>
    <dbReference type="NCBI Taxonomy" id="2303539"/>
    <lineage>
        <taxon>Bacteria</taxon>
        <taxon>Pseudomonadati</taxon>
        <taxon>Pseudomonadota</taxon>
        <taxon>Gammaproteobacteria</taxon>
        <taxon>Lysobacterales</taxon>
        <taxon>Lysobacteraceae</taxon>
        <taxon>Cognatiluteimonas</taxon>
    </lineage>
</organism>
<accession>A0A372DIN5</accession>
<dbReference type="PIRSF" id="PIRSF001563">
    <property type="entry name" value="Folylpolyglu_synth"/>
    <property type="match status" value="1"/>
</dbReference>
<evidence type="ECO:0000256" key="6">
    <source>
        <dbReference type="ARBA" id="ARBA00011245"/>
    </source>
</evidence>
<dbReference type="RefSeq" id="WP_117203270.1">
    <property type="nucleotide sequence ID" value="NZ_JBHTBK010000042.1"/>
</dbReference>
<comment type="pathway">
    <text evidence="3">Cofactor biosynthesis; tetrahydrofolate biosynthesis; 7,8-dihydrofolate from 2-amino-4-hydroxy-6-hydroxymethyl-7,8-dihydropteridine diphosphate and 4-aminobenzoate: step 2/2.</text>
</comment>
<evidence type="ECO:0000256" key="20">
    <source>
        <dbReference type="ARBA" id="ARBA00047808"/>
    </source>
</evidence>
<dbReference type="InterPro" id="IPR004101">
    <property type="entry name" value="Mur_ligase_C"/>
</dbReference>
<sequence>MTRSLAQWLDYIERQHPQSIALGLERVRAVAQRMGLQHPARRTITVAGTNGKGSTVAFIEAIARAAGWRVGAYTSPHLLAYNERVRIDGTVASDAELVAGFDAVEAARVLRQAQDDRDVPLTYFEYGTLAALWLFQRARLDLAVLEVGLGGRLDAVNLIDADVAVVTTVDIDHVDWLGADREAIGREKVGIARAWKPLVLGEDDPPSSVLGHAYAIGAATIRANCDFFFEPVDAGHWRWRDVGRCDLLPLPRLAGPAQLRNAATAIAALRALGKPLSRAAVARGVAEVQLPGRLQRFERDGVAVVVDVGHNPQAARELAAWLRQAPAAGRTHAVYAALGDKDAAGVVAALADRIDRWYLAGLVEAGPRGLAVDAFAQRLAGTAAAAGERHADVAAALQAALAQARAGDRILVFGSFHTVTAALTALG</sequence>
<dbReference type="InterPro" id="IPR036615">
    <property type="entry name" value="Mur_ligase_C_dom_sf"/>
</dbReference>
<dbReference type="GO" id="GO:0008841">
    <property type="term" value="F:dihydrofolate synthase activity"/>
    <property type="evidence" value="ECO:0007669"/>
    <property type="project" value="UniProtKB-EC"/>
</dbReference>
<evidence type="ECO:0000256" key="5">
    <source>
        <dbReference type="ARBA" id="ARBA00008276"/>
    </source>
</evidence>
<comment type="catalytic activity">
    <reaction evidence="19">
        <text>(6S)-5,6,7,8-tetrahydrofolyl-(gamma-L-Glu)(n) + L-glutamate + ATP = (6S)-5,6,7,8-tetrahydrofolyl-(gamma-L-Glu)(n+1) + ADP + phosphate + H(+)</text>
        <dbReference type="Rhea" id="RHEA:10580"/>
        <dbReference type="Rhea" id="RHEA-COMP:14738"/>
        <dbReference type="Rhea" id="RHEA-COMP:14740"/>
        <dbReference type="ChEBI" id="CHEBI:15378"/>
        <dbReference type="ChEBI" id="CHEBI:29985"/>
        <dbReference type="ChEBI" id="CHEBI:30616"/>
        <dbReference type="ChEBI" id="CHEBI:43474"/>
        <dbReference type="ChEBI" id="CHEBI:141005"/>
        <dbReference type="ChEBI" id="CHEBI:456216"/>
        <dbReference type="EC" id="6.3.2.17"/>
    </reaction>
</comment>
<dbReference type="EC" id="6.3.2.12" evidence="7"/>
<evidence type="ECO:0000256" key="7">
    <source>
        <dbReference type="ARBA" id="ARBA00013023"/>
    </source>
</evidence>
<gene>
    <name evidence="26" type="ORF">D0Y53_10560</name>
</gene>
<comment type="caution">
    <text evidence="26">The sequence shown here is derived from an EMBL/GenBank/DDBJ whole genome shotgun (WGS) entry which is preliminary data.</text>
</comment>
<comment type="pathway">
    <text evidence="4">Cofactor biosynthesis; tetrahydrofolylpolyglutamate biosynthesis.</text>
</comment>
<evidence type="ECO:0000313" key="26">
    <source>
        <dbReference type="EMBL" id="RFP59403.1"/>
    </source>
</evidence>
<dbReference type="SUPFAM" id="SSF53244">
    <property type="entry name" value="MurD-like peptide ligases, peptide-binding domain"/>
    <property type="match status" value="1"/>
</dbReference>
<evidence type="ECO:0000256" key="2">
    <source>
        <dbReference type="ARBA" id="ARBA00002714"/>
    </source>
</evidence>
<dbReference type="EMBL" id="QVPD01000012">
    <property type="protein sequence ID" value="RFP59403.1"/>
    <property type="molecule type" value="Genomic_DNA"/>
</dbReference>
<dbReference type="GO" id="GO:0046656">
    <property type="term" value="P:folic acid biosynthetic process"/>
    <property type="evidence" value="ECO:0007669"/>
    <property type="project" value="UniProtKB-KW"/>
</dbReference>
<protein>
    <recommendedName>
        <fullName evidence="9">Dihydrofolate synthase/folylpolyglutamate synthase</fullName>
        <ecNumber evidence="7">6.3.2.12</ecNumber>
        <ecNumber evidence="8">6.3.2.17</ecNumber>
    </recommendedName>
    <alternativeName>
        <fullName evidence="18">Folylpoly-gamma-glutamate synthetase-dihydrofolate synthetase</fullName>
    </alternativeName>
    <alternativeName>
        <fullName evidence="16">Folylpolyglutamate synthetase</fullName>
    </alternativeName>
    <alternativeName>
        <fullName evidence="17">Tetrahydrofolylpolyglutamate synthase</fullName>
    </alternativeName>
</protein>
<comment type="similarity">
    <text evidence="5 23">Belongs to the folylpolyglutamate synthase family.</text>
</comment>
<dbReference type="AlphaFoldDB" id="A0A372DIN5"/>
<evidence type="ECO:0000256" key="22">
    <source>
        <dbReference type="ARBA" id="ARBA00049161"/>
    </source>
</evidence>
<reference evidence="26 27" key="1">
    <citation type="submission" date="2018-08" db="EMBL/GenBank/DDBJ databases">
        <title>Lysobacter weifangensis sp. nov., a new member of the family 'Xanthomonadaceae', isolated from soil in a farmland.</title>
        <authorList>
            <person name="Zhao H."/>
        </authorList>
    </citation>
    <scope>NUCLEOTIDE SEQUENCE [LARGE SCALE GENOMIC DNA]</scope>
    <source>
        <strain evidence="26 27">WF-2</strain>
    </source>
</reference>
<evidence type="ECO:0000259" key="24">
    <source>
        <dbReference type="Pfam" id="PF02875"/>
    </source>
</evidence>
<dbReference type="GO" id="GO:0046654">
    <property type="term" value="P:tetrahydrofolate biosynthetic process"/>
    <property type="evidence" value="ECO:0007669"/>
    <property type="project" value="UniProtKB-UniPathway"/>
</dbReference>
<comment type="catalytic activity">
    <reaction evidence="21">
        <text>(6R)-5,10-methylenetetrahydrofolyl-(gamma-L-Glu)(n) + L-glutamate + ATP = (6R)-5,10-methylenetetrahydrofolyl-(gamma-L-Glu)(n+1) + ADP + phosphate + H(+)</text>
        <dbReference type="Rhea" id="RHEA:51912"/>
        <dbReference type="Rhea" id="RHEA-COMP:13257"/>
        <dbReference type="Rhea" id="RHEA-COMP:13258"/>
        <dbReference type="ChEBI" id="CHEBI:15378"/>
        <dbReference type="ChEBI" id="CHEBI:29985"/>
        <dbReference type="ChEBI" id="CHEBI:30616"/>
        <dbReference type="ChEBI" id="CHEBI:43474"/>
        <dbReference type="ChEBI" id="CHEBI:136572"/>
        <dbReference type="ChEBI" id="CHEBI:456216"/>
        <dbReference type="EC" id="6.3.2.17"/>
    </reaction>
</comment>
<dbReference type="NCBIfam" id="TIGR01499">
    <property type="entry name" value="folC"/>
    <property type="match status" value="1"/>
</dbReference>
<dbReference type="Gene3D" id="3.90.190.20">
    <property type="entry name" value="Mur ligase, C-terminal domain"/>
    <property type="match status" value="1"/>
</dbReference>
<dbReference type="GO" id="GO:0046872">
    <property type="term" value="F:metal ion binding"/>
    <property type="evidence" value="ECO:0007669"/>
    <property type="project" value="UniProtKB-KW"/>
</dbReference>
<dbReference type="EC" id="6.3.2.17" evidence="8"/>
<evidence type="ECO:0000313" key="27">
    <source>
        <dbReference type="Proteomes" id="UP000262917"/>
    </source>
</evidence>
<keyword evidence="11" id="KW-0479">Metal-binding</keyword>
<evidence type="ECO:0000256" key="13">
    <source>
        <dbReference type="ARBA" id="ARBA00022840"/>
    </source>
</evidence>
<dbReference type="UniPathway" id="UPA00077">
    <property type="reaction ID" value="UER00157"/>
</dbReference>
<name>A0A372DIN5_9GAMM</name>
<comment type="catalytic activity">
    <reaction evidence="22">
        <text>7,8-dihydropteroate + L-glutamate + ATP = 7,8-dihydrofolate + ADP + phosphate + H(+)</text>
        <dbReference type="Rhea" id="RHEA:23584"/>
        <dbReference type="ChEBI" id="CHEBI:15378"/>
        <dbReference type="ChEBI" id="CHEBI:17839"/>
        <dbReference type="ChEBI" id="CHEBI:29985"/>
        <dbReference type="ChEBI" id="CHEBI:30616"/>
        <dbReference type="ChEBI" id="CHEBI:43474"/>
        <dbReference type="ChEBI" id="CHEBI:57451"/>
        <dbReference type="ChEBI" id="CHEBI:456216"/>
        <dbReference type="EC" id="6.3.2.12"/>
    </reaction>
</comment>
<keyword evidence="14" id="KW-0460">Magnesium</keyword>
<dbReference type="Pfam" id="PF02875">
    <property type="entry name" value="Mur_ligase_C"/>
    <property type="match status" value="1"/>
</dbReference>
<feature type="domain" description="Mur ligase central" evidence="25">
    <location>
        <begin position="46"/>
        <end position="205"/>
    </location>
</feature>
<evidence type="ECO:0000256" key="18">
    <source>
        <dbReference type="ARBA" id="ARBA00032510"/>
    </source>
</evidence>
<dbReference type="OrthoDB" id="9809356at2"/>
<dbReference type="GO" id="GO:0005524">
    <property type="term" value="F:ATP binding"/>
    <property type="evidence" value="ECO:0007669"/>
    <property type="project" value="UniProtKB-KW"/>
</dbReference>
<evidence type="ECO:0000256" key="8">
    <source>
        <dbReference type="ARBA" id="ARBA00013025"/>
    </source>
</evidence>
<evidence type="ECO:0000256" key="4">
    <source>
        <dbReference type="ARBA" id="ARBA00005150"/>
    </source>
</evidence>
<evidence type="ECO:0000256" key="10">
    <source>
        <dbReference type="ARBA" id="ARBA00022598"/>
    </source>
</evidence>
<keyword evidence="27" id="KW-1185">Reference proteome</keyword>
<keyword evidence="13 23" id="KW-0067">ATP-binding</keyword>
<dbReference type="InterPro" id="IPR001645">
    <property type="entry name" value="Folylpolyglutamate_synth"/>
</dbReference>
<keyword evidence="12 23" id="KW-0547">Nucleotide-binding</keyword>
<comment type="catalytic activity">
    <reaction evidence="20">
        <text>10-formyltetrahydrofolyl-(gamma-L-Glu)(n) + L-glutamate + ATP = 10-formyltetrahydrofolyl-(gamma-L-Glu)(n+1) + ADP + phosphate + H(+)</text>
        <dbReference type="Rhea" id="RHEA:51904"/>
        <dbReference type="Rhea" id="RHEA-COMP:13088"/>
        <dbReference type="Rhea" id="RHEA-COMP:14300"/>
        <dbReference type="ChEBI" id="CHEBI:15378"/>
        <dbReference type="ChEBI" id="CHEBI:29985"/>
        <dbReference type="ChEBI" id="CHEBI:30616"/>
        <dbReference type="ChEBI" id="CHEBI:43474"/>
        <dbReference type="ChEBI" id="CHEBI:134413"/>
        <dbReference type="ChEBI" id="CHEBI:456216"/>
        <dbReference type="EC" id="6.3.2.17"/>
    </reaction>
</comment>
<evidence type="ECO:0000256" key="14">
    <source>
        <dbReference type="ARBA" id="ARBA00022842"/>
    </source>
</evidence>
<evidence type="ECO:0000256" key="15">
    <source>
        <dbReference type="ARBA" id="ARBA00022909"/>
    </source>
</evidence>
<dbReference type="FunFam" id="3.40.1190.10:FF:000004">
    <property type="entry name" value="Dihydrofolate synthase/folylpolyglutamate synthase"/>
    <property type="match status" value="1"/>
</dbReference>
<dbReference type="NCBIfam" id="NF008101">
    <property type="entry name" value="PRK10846.1"/>
    <property type="match status" value="1"/>
</dbReference>
<dbReference type="GO" id="GO:0005737">
    <property type="term" value="C:cytoplasm"/>
    <property type="evidence" value="ECO:0007669"/>
    <property type="project" value="TreeGrafter"/>
</dbReference>
<evidence type="ECO:0000256" key="12">
    <source>
        <dbReference type="ARBA" id="ARBA00022741"/>
    </source>
</evidence>
<evidence type="ECO:0000256" key="19">
    <source>
        <dbReference type="ARBA" id="ARBA00047493"/>
    </source>
</evidence>
<evidence type="ECO:0000256" key="23">
    <source>
        <dbReference type="PIRNR" id="PIRNR001563"/>
    </source>
</evidence>
<evidence type="ECO:0000259" key="25">
    <source>
        <dbReference type="Pfam" id="PF08245"/>
    </source>
</evidence>
<dbReference type="InterPro" id="IPR013221">
    <property type="entry name" value="Mur_ligase_cen"/>
</dbReference>
<evidence type="ECO:0000256" key="1">
    <source>
        <dbReference type="ARBA" id="ARBA00001946"/>
    </source>
</evidence>
<dbReference type="Pfam" id="PF08245">
    <property type="entry name" value="Mur_ligase_M"/>
    <property type="match status" value="1"/>
</dbReference>
<dbReference type="GO" id="GO:0004326">
    <property type="term" value="F:tetrahydrofolylpolyglutamate synthase activity"/>
    <property type="evidence" value="ECO:0007669"/>
    <property type="project" value="UniProtKB-EC"/>
</dbReference>
<dbReference type="PANTHER" id="PTHR11136">
    <property type="entry name" value="FOLYLPOLYGLUTAMATE SYNTHASE-RELATED"/>
    <property type="match status" value="1"/>
</dbReference>
<evidence type="ECO:0000256" key="9">
    <source>
        <dbReference type="ARBA" id="ARBA00019357"/>
    </source>
</evidence>
<dbReference type="PANTHER" id="PTHR11136:SF0">
    <property type="entry name" value="DIHYDROFOLATE SYNTHETASE-RELATED"/>
    <property type="match status" value="1"/>
</dbReference>
<dbReference type="SUPFAM" id="SSF53623">
    <property type="entry name" value="MurD-like peptide ligases, catalytic domain"/>
    <property type="match status" value="1"/>
</dbReference>
<comment type="function">
    <text evidence="2">Functions in two distinct reactions of the de novo folate biosynthetic pathway. Catalyzes the addition of a glutamate residue to dihydropteroate (7,8-dihydropteroate or H2Pte) to form dihydrofolate (7,8-dihydrofolate monoglutamate or H2Pte-Glu). Also catalyzes successive additions of L-glutamate to tetrahydrofolate or 10-formyltetrahydrofolate or 5,10-methylenetetrahydrofolate, leading to folylpolyglutamate derivatives.</text>
</comment>
<evidence type="ECO:0000256" key="16">
    <source>
        <dbReference type="ARBA" id="ARBA00030048"/>
    </source>
</evidence>
<evidence type="ECO:0000256" key="11">
    <source>
        <dbReference type="ARBA" id="ARBA00022723"/>
    </source>
</evidence>
<evidence type="ECO:0000256" key="21">
    <source>
        <dbReference type="ARBA" id="ARBA00049035"/>
    </source>
</evidence>
<feature type="domain" description="Mur ligase C-terminal" evidence="24">
    <location>
        <begin position="292"/>
        <end position="416"/>
    </location>
</feature>
<dbReference type="InterPro" id="IPR036565">
    <property type="entry name" value="Mur-like_cat_sf"/>
</dbReference>